<protein>
    <recommendedName>
        <fullName evidence="3">FAS1 domain-containing protein</fullName>
    </recommendedName>
</protein>
<feature type="signal peptide" evidence="2">
    <location>
        <begin position="1"/>
        <end position="17"/>
    </location>
</feature>
<evidence type="ECO:0000256" key="1">
    <source>
        <dbReference type="ARBA" id="ARBA00022729"/>
    </source>
</evidence>
<dbReference type="InterPro" id="IPR040200">
    <property type="entry name" value="Mug57-like"/>
</dbReference>
<dbReference type="PANTHER" id="PTHR28156:SF1">
    <property type="entry name" value="FAS1 DOMAIN-CONTAINING PROTEIN YDR262W"/>
    <property type="match status" value="1"/>
</dbReference>
<evidence type="ECO:0000259" key="3">
    <source>
        <dbReference type="PROSITE" id="PS50213"/>
    </source>
</evidence>
<dbReference type="Gene3D" id="2.30.180.10">
    <property type="entry name" value="FAS1 domain"/>
    <property type="match status" value="1"/>
</dbReference>
<keyword evidence="1 2" id="KW-0732">Signal</keyword>
<dbReference type="SUPFAM" id="SSF82153">
    <property type="entry name" value="FAS1 domain"/>
    <property type="match status" value="1"/>
</dbReference>
<dbReference type="Proteomes" id="UP001497600">
    <property type="component" value="Chromosome H"/>
</dbReference>
<dbReference type="EMBL" id="OZ004260">
    <property type="protein sequence ID" value="CAK7921785.1"/>
    <property type="molecule type" value="Genomic_DNA"/>
</dbReference>
<keyword evidence="5" id="KW-1185">Reference proteome</keyword>
<sequence length="238" mass="26404">MKVTTLFTLSLLALVSAKNVANLDKFRQAFEKEFGVHAAKRGLSVEQFVSLLEESTPEQIQEIMGKNVQGVLMAHEEEKLTEPESILLQTALAQNKDISIFANYIRDQKKIALATDDLQDFLVVVAPTDHAISHNLGGLKPWEFPLPVDGANEDENIASNLSSFVQSHIIPTNGEVKDWPVFLNSNEDLELTTHSFNKNSVQFSRINGETFVNSNKVLDTIFVDNGIILVISDSLVKP</sequence>
<feature type="chain" id="PRO_5047281939" description="FAS1 domain-containing protein" evidence="2">
    <location>
        <begin position="18"/>
        <end position="238"/>
    </location>
</feature>
<dbReference type="PROSITE" id="PS50213">
    <property type="entry name" value="FAS1"/>
    <property type="match status" value="1"/>
</dbReference>
<name>A0ABP0ELM4_9ASCO</name>
<dbReference type="InterPro" id="IPR036378">
    <property type="entry name" value="FAS1_dom_sf"/>
</dbReference>
<evidence type="ECO:0000313" key="4">
    <source>
        <dbReference type="EMBL" id="CAK7921785.1"/>
    </source>
</evidence>
<evidence type="ECO:0000256" key="2">
    <source>
        <dbReference type="SAM" id="SignalP"/>
    </source>
</evidence>
<dbReference type="InterPro" id="IPR000782">
    <property type="entry name" value="FAS1_domain"/>
</dbReference>
<feature type="domain" description="FAS1" evidence="3">
    <location>
        <begin position="85"/>
        <end position="235"/>
    </location>
</feature>
<reference evidence="4 5" key="1">
    <citation type="submission" date="2024-01" db="EMBL/GenBank/DDBJ databases">
        <authorList>
            <consortium name="Genoscope - CEA"/>
            <person name="William W."/>
        </authorList>
    </citation>
    <scope>NUCLEOTIDE SEQUENCE [LARGE SCALE GENOMIC DNA]</scope>
    <source>
        <strain evidence="4 5">29B2s-10</strain>
    </source>
</reference>
<evidence type="ECO:0000313" key="5">
    <source>
        <dbReference type="Proteomes" id="UP001497600"/>
    </source>
</evidence>
<gene>
    <name evidence="4" type="ORF">CAAN4_H18294</name>
</gene>
<accession>A0ABP0ELM4</accession>
<dbReference type="PANTHER" id="PTHR28156">
    <property type="entry name" value="FAS1 DOMAIN-CONTAINING PROTEIN YDR262W"/>
    <property type="match status" value="1"/>
</dbReference>
<proteinExistence type="predicted"/>
<organism evidence="4 5">
    <name type="scientific">[Candida] anglica</name>
    <dbReference type="NCBI Taxonomy" id="148631"/>
    <lineage>
        <taxon>Eukaryota</taxon>
        <taxon>Fungi</taxon>
        <taxon>Dikarya</taxon>
        <taxon>Ascomycota</taxon>
        <taxon>Saccharomycotina</taxon>
        <taxon>Pichiomycetes</taxon>
        <taxon>Debaryomycetaceae</taxon>
        <taxon>Kurtzmaniella</taxon>
    </lineage>
</organism>